<dbReference type="PANTHER" id="PTHR12480">
    <property type="entry name" value="ARGININE DEMETHYLASE AND LYSYL-HYDROXYLASE JMJD"/>
    <property type="match status" value="1"/>
</dbReference>
<dbReference type="InParanoid" id="D7FH28"/>
<keyword evidence="5" id="KW-1185">Reference proteome</keyword>
<dbReference type="EMBL" id="FN649752">
    <property type="protein sequence ID" value="CBJ28406.1"/>
    <property type="molecule type" value="Genomic_DNA"/>
</dbReference>
<evidence type="ECO:0000313" key="5">
    <source>
        <dbReference type="Proteomes" id="UP000002630"/>
    </source>
</evidence>
<keyword evidence="1" id="KW-0040">ANK repeat</keyword>
<dbReference type="Gene3D" id="1.25.40.20">
    <property type="entry name" value="Ankyrin repeat-containing domain"/>
    <property type="match status" value="1"/>
</dbReference>
<dbReference type="InterPro" id="IPR003347">
    <property type="entry name" value="JmjC_dom"/>
</dbReference>
<accession>D7FH28</accession>
<dbReference type="EMBL" id="FN647726">
    <property type="protein sequence ID" value="CBJ28406.1"/>
    <property type="molecule type" value="Genomic_DNA"/>
</dbReference>
<dbReference type="Pfam" id="PF00023">
    <property type="entry name" value="Ank"/>
    <property type="match status" value="1"/>
</dbReference>
<dbReference type="OMA" id="PSILMIF"/>
<dbReference type="eggNOG" id="KOG2131">
    <property type="taxonomic scope" value="Eukaryota"/>
</dbReference>
<keyword evidence="2" id="KW-1133">Transmembrane helix</keyword>
<dbReference type="PANTHER" id="PTHR12480:SF35">
    <property type="entry name" value="TRANSCRIPTION FACTOR JUMONJI, JMJC DOMAIN-CONTAINING PROTEIN"/>
    <property type="match status" value="1"/>
</dbReference>
<evidence type="ECO:0000256" key="1">
    <source>
        <dbReference type="PROSITE-ProRule" id="PRU00023"/>
    </source>
</evidence>
<proteinExistence type="predicted"/>
<dbReference type="PROSITE" id="PS50297">
    <property type="entry name" value="ANK_REP_REGION"/>
    <property type="match status" value="1"/>
</dbReference>
<evidence type="ECO:0000313" key="4">
    <source>
        <dbReference type="EMBL" id="CBJ28406.1"/>
    </source>
</evidence>
<protein>
    <recommendedName>
        <fullName evidence="3">JmjC domain-containing protein</fullName>
    </recommendedName>
</protein>
<name>D7FH28_ECTSI</name>
<dbReference type="SUPFAM" id="SSF51197">
    <property type="entry name" value="Clavaminate synthase-like"/>
    <property type="match status" value="1"/>
</dbReference>
<feature type="transmembrane region" description="Helical" evidence="2">
    <location>
        <begin position="12"/>
        <end position="37"/>
    </location>
</feature>
<dbReference type="SUPFAM" id="SSF48403">
    <property type="entry name" value="Ankyrin repeat"/>
    <property type="match status" value="1"/>
</dbReference>
<dbReference type="SMART" id="SM00248">
    <property type="entry name" value="ANK"/>
    <property type="match status" value="1"/>
</dbReference>
<sequence>MARATTTDRRWSGWVSLLVASAAVITGVLLGGTHLLLPDKKSKTSPSILMIFAKEAFDWSSSTTPAPLSATAVAVKAILGGKSDGALALGLENAVLSAAGPDGSTRAVDVKVDPEFGTTPLHLAELWGSSELVEYLLSIGASPDAFDTVGRQPRNMTFKAFSANSKKAADARLPALPDSASAAAGDRGMPQDDEMRCEIPEVTIPLFPTADGDDAAELHDHDQWQSSALAALAEVRRLVSEGEPVMVRNVVPWLQQQEKKQLQFPDAASFAEAWGHRPVDVGGVPYAKNFDLLNERTTLSDYMKSTKTTAAAAADSSGRGNDQKATGPAPNYVFQVDTEACAEGRDLLGRVVDAALPSSGDRPIVCPPPGGLRGLESVHYYLGGRHSGAPFHIHSDALNLAVSGRKRWWVVTPREAVWSRRHIRDYAEEGKGGPPASGEDRPMECVQRGGDLVYVPGDWGHAAMNLEDGTFGYTLELVNRRDTLASVLGMGCEQ</sequence>
<evidence type="ECO:0000259" key="3">
    <source>
        <dbReference type="PROSITE" id="PS51184"/>
    </source>
</evidence>
<evidence type="ECO:0000256" key="2">
    <source>
        <dbReference type="SAM" id="Phobius"/>
    </source>
</evidence>
<feature type="domain" description="JmjC" evidence="3">
    <location>
        <begin position="325"/>
        <end position="494"/>
    </location>
</feature>
<dbReference type="Gene3D" id="2.60.120.650">
    <property type="entry name" value="Cupin"/>
    <property type="match status" value="1"/>
</dbReference>
<dbReference type="AlphaFoldDB" id="D7FH28"/>
<organism evidence="4 5">
    <name type="scientific">Ectocarpus siliculosus</name>
    <name type="common">Brown alga</name>
    <name type="synonym">Conferva siliculosa</name>
    <dbReference type="NCBI Taxonomy" id="2880"/>
    <lineage>
        <taxon>Eukaryota</taxon>
        <taxon>Sar</taxon>
        <taxon>Stramenopiles</taxon>
        <taxon>Ochrophyta</taxon>
        <taxon>PX clade</taxon>
        <taxon>Phaeophyceae</taxon>
        <taxon>Ectocarpales</taxon>
        <taxon>Ectocarpaceae</taxon>
        <taxon>Ectocarpus</taxon>
    </lineage>
</organism>
<dbReference type="PROSITE" id="PS50088">
    <property type="entry name" value="ANK_REPEAT"/>
    <property type="match status" value="1"/>
</dbReference>
<keyword evidence="2" id="KW-0472">Membrane</keyword>
<feature type="repeat" description="ANK" evidence="1">
    <location>
        <begin position="116"/>
        <end position="148"/>
    </location>
</feature>
<reference evidence="4 5" key="1">
    <citation type="journal article" date="2010" name="Nature">
        <title>The Ectocarpus genome and the independent evolution of multicellularity in brown algae.</title>
        <authorList>
            <person name="Cock J.M."/>
            <person name="Sterck L."/>
            <person name="Rouze P."/>
            <person name="Scornet D."/>
            <person name="Allen A.E."/>
            <person name="Amoutzias G."/>
            <person name="Anthouard V."/>
            <person name="Artiguenave F."/>
            <person name="Aury J.M."/>
            <person name="Badger J.H."/>
            <person name="Beszteri B."/>
            <person name="Billiau K."/>
            <person name="Bonnet E."/>
            <person name="Bothwell J.H."/>
            <person name="Bowler C."/>
            <person name="Boyen C."/>
            <person name="Brownlee C."/>
            <person name="Carrano C.J."/>
            <person name="Charrier B."/>
            <person name="Cho G.Y."/>
            <person name="Coelho S.M."/>
            <person name="Collen J."/>
            <person name="Corre E."/>
            <person name="Da Silva C."/>
            <person name="Delage L."/>
            <person name="Delaroque N."/>
            <person name="Dittami S.M."/>
            <person name="Doulbeau S."/>
            <person name="Elias M."/>
            <person name="Farnham G."/>
            <person name="Gachon C.M."/>
            <person name="Gschloessl B."/>
            <person name="Heesch S."/>
            <person name="Jabbari K."/>
            <person name="Jubin C."/>
            <person name="Kawai H."/>
            <person name="Kimura K."/>
            <person name="Kloareg B."/>
            <person name="Kupper F.C."/>
            <person name="Lang D."/>
            <person name="Le Bail A."/>
            <person name="Leblanc C."/>
            <person name="Lerouge P."/>
            <person name="Lohr M."/>
            <person name="Lopez P.J."/>
            <person name="Martens C."/>
            <person name="Maumus F."/>
            <person name="Michel G."/>
            <person name="Miranda-Saavedra D."/>
            <person name="Morales J."/>
            <person name="Moreau H."/>
            <person name="Motomura T."/>
            <person name="Nagasato C."/>
            <person name="Napoli C.A."/>
            <person name="Nelson D.R."/>
            <person name="Nyvall-Collen P."/>
            <person name="Peters A.F."/>
            <person name="Pommier C."/>
            <person name="Potin P."/>
            <person name="Poulain J."/>
            <person name="Quesneville H."/>
            <person name="Read B."/>
            <person name="Rensing S.A."/>
            <person name="Ritter A."/>
            <person name="Rousvoal S."/>
            <person name="Samanta M."/>
            <person name="Samson G."/>
            <person name="Schroeder D.C."/>
            <person name="Segurens B."/>
            <person name="Strittmatter M."/>
            <person name="Tonon T."/>
            <person name="Tregear J.W."/>
            <person name="Valentin K."/>
            <person name="von Dassow P."/>
            <person name="Yamagishi T."/>
            <person name="Van de Peer Y."/>
            <person name="Wincker P."/>
        </authorList>
    </citation>
    <scope>NUCLEOTIDE SEQUENCE [LARGE SCALE GENOMIC DNA]</scope>
    <source>
        <strain evidence="5">Ec32 / CCAP1310/4</strain>
    </source>
</reference>
<dbReference type="Proteomes" id="UP000002630">
    <property type="component" value="Linkage Group LG27"/>
</dbReference>
<keyword evidence="2" id="KW-0812">Transmembrane</keyword>
<dbReference type="OrthoDB" id="205941at2759"/>
<dbReference type="GO" id="GO:0005737">
    <property type="term" value="C:cytoplasm"/>
    <property type="evidence" value="ECO:0007669"/>
    <property type="project" value="TreeGrafter"/>
</dbReference>
<gene>
    <name evidence="4" type="ORF">Esi_0104_0079</name>
</gene>
<dbReference type="InterPro" id="IPR050910">
    <property type="entry name" value="JMJD6_ArgDemeth/LysHydrox"/>
</dbReference>
<dbReference type="PROSITE" id="PS51184">
    <property type="entry name" value="JMJC"/>
    <property type="match status" value="1"/>
</dbReference>
<dbReference type="InterPro" id="IPR036770">
    <property type="entry name" value="Ankyrin_rpt-contain_sf"/>
</dbReference>
<dbReference type="InterPro" id="IPR002110">
    <property type="entry name" value="Ankyrin_rpt"/>
</dbReference>